<dbReference type="InterPro" id="IPR015943">
    <property type="entry name" value="WD40/YVTN_repeat-like_dom_sf"/>
</dbReference>
<keyword evidence="5 11" id="KW-0853">WD repeat</keyword>
<evidence type="ECO:0000256" key="9">
    <source>
        <dbReference type="ARBA" id="ARBA00024017"/>
    </source>
</evidence>
<sequence>MRPVAPGAPAPRSSRRHRMAFCGYSVKFSPFEADRLAVGASQYFGIVGNGQQLVLDIDRPGGPRVDDGLLTVCSFYTNDGIYDCAWSEANENILVSATGDGFIKIWDLGRRRAPQEGPAGHGQPVAQLSGHAKEVSSVDWNINLRELLVSASWDSTVRLWNVQRGELMTTCGAHRGVAYAAIWNPARPGVFASVGSDGMVHIFDVQAIGSGGGGTGTGTPVQGFRAHDTEILSVDWNKYNANEIITGSIDHTIRLWDLRALSSSQGSLGATPLHVFTGHNLAVRRVKFHPFHGNVFASTSYDMSVGVWDTSPPSAGMTRRFNHHTEFVIGLDWHLFRENVLCTTAWDRTVVVWNYLTDPPPTQMPMATPGARRPP</sequence>
<feature type="repeat" description="WD" evidence="11">
    <location>
        <begin position="128"/>
        <end position="170"/>
    </location>
</feature>
<feature type="repeat" description="WD" evidence="11">
    <location>
        <begin position="276"/>
        <end position="318"/>
    </location>
</feature>
<dbReference type="InterPro" id="IPR001680">
    <property type="entry name" value="WD40_rpt"/>
</dbReference>
<dbReference type="PhylomeDB" id="A0A0G4H143"/>
<dbReference type="Proteomes" id="UP000041254">
    <property type="component" value="Unassembled WGS sequence"/>
</dbReference>
<gene>
    <name evidence="12" type="ORF">Vbra_6499</name>
</gene>
<evidence type="ECO:0000256" key="2">
    <source>
        <dbReference type="ARBA" id="ARBA00004514"/>
    </source>
</evidence>
<dbReference type="Pfam" id="PF00400">
    <property type="entry name" value="WD40"/>
    <property type="match status" value="5"/>
</dbReference>
<dbReference type="AlphaFoldDB" id="A0A0G4H143"/>
<dbReference type="PROSITE" id="PS00678">
    <property type="entry name" value="WD_REPEATS_1"/>
    <property type="match status" value="3"/>
</dbReference>
<protein>
    <recommendedName>
        <fullName evidence="10">Peroxin-7</fullName>
    </recommendedName>
</protein>
<dbReference type="PANTHER" id="PTHR46027:SF1">
    <property type="entry name" value="PEROXISOMAL TARGETING SIGNAL 2 RECEPTOR"/>
    <property type="match status" value="1"/>
</dbReference>
<evidence type="ECO:0000313" key="12">
    <source>
        <dbReference type="EMBL" id="CEM37275.1"/>
    </source>
</evidence>
<dbReference type="GO" id="GO:0005782">
    <property type="term" value="C:peroxisomal matrix"/>
    <property type="evidence" value="ECO:0007669"/>
    <property type="project" value="UniProtKB-SubCell"/>
</dbReference>
<keyword evidence="6" id="KW-0677">Repeat</keyword>
<evidence type="ECO:0000256" key="11">
    <source>
        <dbReference type="PROSITE-ProRule" id="PRU00221"/>
    </source>
</evidence>
<dbReference type="PRINTS" id="PR00320">
    <property type="entry name" value="GPROTEINBRPT"/>
</dbReference>
<dbReference type="PROSITE" id="PS50294">
    <property type="entry name" value="WD_REPEATS_REGION"/>
    <property type="match status" value="3"/>
</dbReference>
<accession>A0A0G4H143</accession>
<dbReference type="VEuPathDB" id="CryptoDB:Vbra_6499"/>
<dbReference type="PROSITE" id="PS50082">
    <property type="entry name" value="WD_REPEATS_2"/>
    <property type="match status" value="4"/>
</dbReference>
<dbReference type="SMART" id="SM00320">
    <property type="entry name" value="WD40"/>
    <property type="match status" value="6"/>
</dbReference>
<evidence type="ECO:0000256" key="3">
    <source>
        <dbReference type="ARBA" id="ARBA00022448"/>
    </source>
</evidence>
<evidence type="ECO:0000256" key="6">
    <source>
        <dbReference type="ARBA" id="ARBA00022737"/>
    </source>
</evidence>
<evidence type="ECO:0000256" key="1">
    <source>
        <dbReference type="ARBA" id="ARBA00004253"/>
    </source>
</evidence>
<dbReference type="CDD" id="cd00200">
    <property type="entry name" value="WD40"/>
    <property type="match status" value="1"/>
</dbReference>
<feature type="repeat" description="WD" evidence="11">
    <location>
        <begin position="90"/>
        <end position="116"/>
    </location>
</feature>
<keyword evidence="4" id="KW-0963">Cytoplasm</keyword>
<feature type="repeat" description="WD" evidence="11">
    <location>
        <begin position="224"/>
        <end position="259"/>
    </location>
</feature>
<reference evidence="12 13" key="1">
    <citation type="submission" date="2014-11" db="EMBL/GenBank/DDBJ databases">
        <authorList>
            <person name="Zhu J."/>
            <person name="Qi W."/>
            <person name="Song R."/>
        </authorList>
    </citation>
    <scope>NUCLEOTIDE SEQUENCE [LARGE SCALE GENOMIC DNA]</scope>
</reference>
<dbReference type="OrthoDB" id="273771at2759"/>
<keyword evidence="3" id="KW-0813">Transport</keyword>
<organism evidence="12 13">
    <name type="scientific">Vitrella brassicaformis (strain CCMP3155)</name>
    <dbReference type="NCBI Taxonomy" id="1169540"/>
    <lineage>
        <taxon>Eukaryota</taxon>
        <taxon>Sar</taxon>
        <taxon>Alveolata</taxon>
        <taxon>Colpodellida</taxon>
        <taxon>Vitrellaceae</taxon>
        <taxon>Vitrella</taxon>
    </lineage>
</organism>
<evidence type="ECO:0000256" key="8">
    <source>
        <dbReference type="ARBA" id="ARBA00023140"/>
    </source>
</evidence>
<dbReference type="GO" id="GO:0016558">
    <property type="term" value="P:protein import into peroxisome matrix"/>
    <property type="evidence" value="ECO:0007669"/>
    <property type="project" value="InterPro"/>
</dbReference>
<keyword evidence="7" id="KW-0653">Protein transport</keyword>
<dbReference type="SUPFAM" id="SSF50978">
    <property type="entry name" value="WD40 repeat-like"/>
    <property type="match status" value="1"/>
</dbReference>
<dbReference type="InParanoid" id="A0A0G4H143"/>
<dbReference type="GO" id="GO:0005053">
    <property type="term" value="F:peroxisome matrix targeting signal-2 binding"/>
    <property type="evidence" value="ECO:0007669"/>
    <property type="project" value="InterPro"/>
</dbReference>
<dbReference type="EMBL" id="CDMY01000932">
    <property type="protein sequence ID" value="CEM37275.1"/>
    <property type="molecule type" value="Genomic_DNA"/>
</dbReference>
<dbReference type="InterPro" id="IPR044536">
    <property type="entry name" value="PEX7"/>
</dbReference>
<dbReference type="Gene3D" id="2.130.10.10">
    <property type="entry name" value="YVTN repeat-like/Quinoprotein amine dehydrogenase"/>
    <property type="match status" value="1"/>
</dbReference>
<proteinExistence type="inferred from homology"/>
<dbReference type="STRING" id="1169540.A0A0G4H143"/>
<evidence type="ECO:0000256" key="7">
    <source>
        <dbReference type="ARBA" id="ARBA00022927"/>
    </source>
</evidence>
<comment type="subcellular location">
    <subcellularLocation>
        <location evidence="2">Cytoplasm</location>
        <location evidence="2">Cytosol</location>
    </subcellularLocation>
    <subcellularLocation>
        <location evidence="1">Peroxisome matrix</location>
    </subcellularLocation>
</comment>
<keyword evidence="8" id="KW-0576">Peroxisome</keyword>
<dbReference type="OMA" id="FAVHWNL"/>
<evidence type="ECO:0000313" key="13">
    <source>
        <dbReference type="Proteomes" id="UP000041254"/>
    </source>
</evidence>
<dbReference type="InterPro" id="IPR020472">
    <property type="entry name" value="WD40_PAC1"/>
</dbReference>
<dbReference type="GO" id="GO:0005829">
    <property type="term" value="C:cytosol"/>
    <property type="evidence" value="ECO:0007669"/>
    <property type="project" value="UniProtKB-SubCell"/>
</dbReference>
<evidence type="ECO:0000256" key="4">
    <source>
        <dbReference type="ARBA" id="ARBA00022490"/>
    </source>
</evidence>
<dbReference type="PANTHER" id="PTHR46027">
    <property type="entry name" value="PEROXISOMAL TARGETING SIGNAL 2 RECEPTOR"/>
    <property type="match status" value="1"/>
</dbReference>
<name>A0A0G4H143_VITBC</name>
<dbReference type="InterPro" id="IPR019775">
    <property type="entry name" value="WD40_repeat_CS"/>
</dbReference>
<keyword evidence="13" id="KW-1185">Reference proteome</keyword>
<evidence type="ECO:0000256" key="10">
    <source>
        <dbReference type="ARBA" id="ARBA00032565"/>
    </source>
</evidence>
<evidence type="ECO:0000256" key="5">
    <source>
        <dbReference type="ARBA" id="ARBA00022574"/>
    </source>
</evidence>
<comment type="similarity">
    <text evidence="9">Belongs to the WD repeat peroxin-7 family.</text>
</comment>
<dbReference type="InterPro" id="IPR036322">
    <property type="entry name" value="WD40_repeat_dom_sf"/>
</dbReference>